<reference evidence="3" key="1">
    <citation type="journal article" date="2019" name="Nat. Commun.">
        <title>The genome of broomcorn millet.</title>
        <authorList>
            <person name="Zou C."/>
            <person name="Miki D."/>
            <person name="Li D."/>
            <person name="Tang Q."/>
            <person name="Xiao L."/>
            <person name="Rajput S."/>
            <person name="Deng P."/>
            <person name="Jia W."/>
            <person name="Huang R."/>
            <person name="Zhang M."/>
            <person name="Sun Y."/>
            <person name="Hu J."/>
            <person name="Fu X."/>
            <person name="Schnable P.S."/>
            <person name="Li F."/>
            <person name="Zhang H."/>
            <person name="Feng B."/>
            <person name="Zhu X."/>
            <person name="Liu R."/>
            <person name="Schnable J.C."/>
            <person name="Zhu J.-K."/>
            <person name="Zhang H."/>
        </authorList>
    </citation>
    <scope>NUCLEOTIDE SEQUENCE [LARGE SCALE GENOMIC DNA]</scope>
</reference>
<accession>A0A3L6PDY1</accession>
<organism evidence="2 3">
    <name type="scientific">Panicum miliaceum</name>
    <name type="common">Proso millet</name>
    <name type="synonym">Broomcorn millet</name>
    <dbReference type="NCBI Taxonomy" id="4540"/>
    <lineage>
        <taxon>Eukaryota</taxon>
        <taxon>Viridiplantae</taxon>
        <taxon>Streptophyta</taxon>
        <taxon>Embryophyta</taxon>
        <taxon>Tracheophyta</taxon>
        <taxon>Spermatophyta</taxon>
        <taxon>Magnoliopsida</taxon>
        <taxon>Liliopsida</taxon>
        <taxon>Poales</taxon>
        <taxon>Poaceae</taxon>
        <taxon>PACMAD clade</taxon>
        <taxon>Panicoideae</taxon>
        <taxon>Panicodae</taxon>
        <taxon>Paniceae</taxon>
        <taxon>Panicinae</taxon>
        <taxon>Panicum</taxon>
        <taxon>Panicum sect. Panicum</taxon>
    </lineage>
</organism>
<proteinExistence type="predicted"/>
<evidence type="ECO:0000313" key="3">
    <source>
        <dbReference type="Proteomes" id="UP000275267"/>
    </source>
</evidence>
<keyword evidence="3" id="KW-1185">Reference proteome</keyword>
<evidence type="ECO:0000313" key="2">
    <source>
        <dbReference type="EMBL" id="RLM55772.1"/>
    </source>
</evidence>
<dbReference type="OrthoDB" id="10645131at2759"/>
<dbReference type="EMBL" id="PQIB02000018">
    <property type="protein sequence ID" value="RLM55772.1"/>
    <property type="molecule type" value="Genomic_DNA"/>
</dbReference>
<comment type="caution">
    <text evidence="2">The sequence shown here is derived from an EMBL/GenBank/DDBJ whole genome shotgun (WGS) entry which is preliminary data.</text>
</comment>
<name>A0A3L6PDY1_PANMI</name>
<protein>
    <submittedName>
        <fullName evidence="2">Uncharacterized protein</fullName>
    </submittedName>
</protein>
<dbReference type="AlphaFoldDB" id="A0A3L6PDY1"/>
<dbReference type="Proteomes" id="UP000275267">
    <property type="component" value="Unassembled WGS sequence"/>
</dbReference>
<evidence type="ECO:0000256" key="1">
    <source>
        <dbReference type="SAM" id="MobiDB-lite"/>
    </source>
</evidence>
<gene>
    <name evidence="2" type="ORF">C2845_PM10G11590</name>
</gene>
<sequence>MGARVVSLERAHDPMVYEASLFQLSSTGAATDPVDQAFPSEVTPALGEDGPTLDDGLDVVQPGPGDPPTALTSPVRELGLHEAELTKEVLGHCCSAASPLPTTPPAPPGHVTDRDAPALDAPVSAQELQTPTGPASYLLAGDGSNLPAPDAAEDAANCPALQLIAFENEVKMAIQPPLAQRPPKAKRPAPPQAMLPTLPKRSERLANHPLANVASSKRAEVVLMRRFKVLPEDTAANNESKQAYTQLYSEKLDGDHFEAVRELLPALRNASPALGLTA</sequence>
<feature type="region of interest" description="Disordered" evidence="1">
    <location>
        <begin position="96"/>
        <end position="116"/>
    </location>
</feature>